<evidence type="ECO:0000313" key="2">
    <source>
        <dbReference type="EMBL" id="KAF6832688.1"/>
    </source>
</evidence>
<accession>A0A8H6KKL3</accession>
<keyword evidence="3" id="KW-1185">Reference proteome</keyword>
<dbReference type="AlphaFoldDB" id="A0A8H6KKL3"/>
<feature type="region of interest" description="Disordered" evidence="1">
    <location>
        <begin position="200"/>
        <end position="236"/>
    </location>
</feature>
<name>A0A8H6KKL3_9PEZI</name>
<protein>
    <submittedName>
        <fullName evidence="2">Uncharacterized protein</fullName>
    </submittedName>
</protein>
<evidence type="ECO:0000313" key="3">
    <source>
        <dbReference type="Proteomes" id="UP000639643"/>
    </source>
</evidence>
<gene>
    <name evidence="2" type="ORF">CMUS01_06838</name>
</gene>
<comment type="caution">
    <text evidence="2">The sequence shown here is derived from an EMBL/GenBank/DDBJ whole genome shotgun (WGS) entry which is preliminary data.</text>
</comment>
<evidence type="ECO:0000256" key="1">
    <source>
        <dbReference type="SAM" id="MobiDB-lite"/>
    </source>
</evidence>
<sequence>MGTYRAKHRRCTGRPIGGSGHDEYLHHGIPLAWVRSQREEVMQAIARQLSRENGEVRKELELADVSCAFLGQSHDLWNAAASDTVADFYLTTFKSRTLTPSCNGTALLCFRSSQMQESAEPSSRDASHFEITYSYSQPTSPWPLFPALPSPTPSTGTPIISTRPFDPPNIQIVRQLTLQLRRPMLMITQDTAPKCLEEQASLPPERSSTHVRASQPPPAHRTAVTDGNDLTCSRPASPADSLDLHLRIFPRPAPACPSTTRAEWH</sequence>
<dbReference type="Proteomes" id="UP000639643">
    <property type="component" value="Unassembled WGS sequence"/>
</dbReference>
<proteinExistence type="predicted"/>
<dbReference type="EMBL" id="WIGM01000232">
    <property type="protein sequence ID" value="KAF6832688.1"/>
    <property type="molecule type" value="Genomic_DNA"/>
</dbReference>
<organism evidence="2 3">
    <name type="scientific">Colletotrichum musicola</name>
    <dbReference type="NCBI Taxonomy" id="2175873"/>
    <lineage>
        <taxon>Eukaryota</taxon>
        <taxon>Fungi</taxon>
        <taxon>Dikarya</taxon>
        <taxon>Ascomycota</taxon>
        <taxon>Pezizomycotina</taxon>
        <taxon>Sordariomycetes</taxon>
        <taxon>Hypocreomycetidae</taxon>
        <taxon>Glomerellales</taxon>
        <taxon>Glomerellaceae</taxon>
        <taxon>Colletotrichum</taxon>
        <taxon>Colletotrichum orchidearum species complex</taxon>
    </lineage>
</organism>
<reference evidence="2" key="1">
    <citation type="journal article" date="2020" name="Phytopathology">
        <title>Genome Sequence Resources of Colletotrichum truncatum, C. plurivorum, C. musicola, and C. sojae: Four Species Pathogenic to Soybean (Glycine max).</title>
        <authorList>
            <person name="Rogerio F."/>
            <person name="Boufleur T.R."/>
            <person name="Ciampi-Guillardi M."/>
            <person name="Sukno S.A."/>
            <person name="Thon M.R."/>
            <person name="Massola Junior N.S."/>
            <person name="Baroncelli R."/>
        </authorList>
    </citation>
    <scope>NUCLEOTIDE SEQUENCE</scope>
    <source>
        <strain evidence="2">LFN0074</strain>
    </source>
</reference>